<dbReference type="Proteomes" id="UP000828390">
    <property type="component" value="Unassembled WGS sequence"/>
</dbReference>
<evidence type="ECO:0000256" key="1">
    <source>
        <dbReference type="SAM" id="MobiDB-lite"/>
    </source>
</evidence>
<proteinExistence type="predicted"/>
<comment type="caution">
    <text evidence="2">The sequence shown here is derived from an EMBL/GenBank/DDBJ whole genome shotgun (WGS) entry which is preliminary data.</text>
</comment>
<reference evidence="2" key="2">
    <citation type="submission" date="2020-11" db="EMBL/GenBank/DDBJ databases">
        <authorList>
            <person name="McCartney M.A."/>
            <person name="Auch B."/>
            <person name="Kono T."/>
            <person name="Mallez S."/>
            <person name="Becker A."/>
            <person name="Gohl D.M."/>
            <person name="Silverstein K.A.T."/>
            <person name="Koren S."/>
            <person name="Bechman K.B."/>
            <person name="Herman A."/>
            <person name="Abrahante J.E."/>
            <person name="Garbe J."/>
        </authorList>
    </citation>
    <scope>NUCLEOTIDE SEQUENCE</scope>
    <source>
        <strain evidence="2">Duluth1</strain>
        <tissue evidence="2">Whole animal</tissue>
    </source>
</reference>
<protein>
    <submittedName>
        <fullName evidence="2">Uncharacterized protein</fullName>
    </submittedName>
</protein>
<feature type="region of interest" description="Disordered" evidence="1">
    <location>
        <begin position="50"/>
        <end position="79"/>
    </location>
</feature>
<accession>A0A9D4D670</accession>
<evidence type="ECO:0000313" key="2">
    <source>
        <dbReference type="EMBL" id="KAH3738867.1"/>
    </source>
</evidence>
<keyword evidence="3" id="KW-1185">Reference proteome</keyword>
<feature type="compositionally biased region" description="Polar residues" evidence="1">
    <location>
        <begin position="1"/>
        <end position="16"/>
    </location>
</feature>
<dbReference type="EMBL" id="JAIWYP010000011">
    <property type="protein sequence ID" value="KAH3738867.1"/>
    <property type="molecule type" value="Genomic_DNA"/>
</dbReference>
<gene>
    <name evidence="2" type="ORF">DPMN_045510</name>
</gene>
<dbReference type="AlphaFoldDB" id="A0A9D4D670"/>
<reference evidence="2" key="1">
    <citation type="journal article" date="2019" name="bioRxiv">
        <title>The Genome of the Zebra Mussel, Dreissena polymorpha: A Resource for Invasive Species Research.</title>
        <authorList>
            <person name="McCartney M.A."/>
            <person name="Auch B."/>
            <person name="Kono T."/>
            <person name="Mallez S."/>
            <person name="Zhang Y."/>
            <person name="Obille A."/>
            <person name="Becker A."/>
            <person name="Abrahante J.E."/>
            <person name="Garbe J."/>
            <person name="Badalamenti J.P."/>
            <person name="Herman A."/>
            <person name="Mangelson H."/>
            <person name="Liachko I."/>
            <person name="Sullivan S."/>
            <person name="Sone E.D."/>
            <person name="Koren S."/>
            <person name="Silverstein K.A.T."/>
            <person name="Beckman K.B."/>
            <person name="Gohl D.M."/>
        </authorList>
    </citation>
    <scope>NUCLEOTIDE SEQUENCE</scope>
    <source>
        <strain evidence="2">Duluth1</strain>
        <tissue evidence="2">Whole animal</tissue>
    </source>
</reference>
<name>A0A9D4D670_DREPO</name>
<organism evidence="2 3">
    <name type="scientific">Dreissena polymorpha</name>
    <name type="common">Zebra mussel</name>
    <name type="synonym">Mytilus polymorpha</name>
    <dbReference type="NCBI Taxonomy" id="45954"/>
    <lineage>
        <taxon>Eukaryota</taxon>
        <taxon>Metazoa</taxon>
        <taxon>Spiralia</taxon>
        <taxon>Lophotrochozoa</taxon>
        <taxon>Mollusca</taxon>
        <taxon>Bivalvia</taxon>
        <taxon>Autobranchia</taxon>
        <taxon>Heteroconchia</taxon>
        <taxon>Euheterodonta</taxon>
        <taxon>Imparidentia</taxon>
        <taxon>Neoheterodontei</taxon>
        <taxon>Myida</taxon>
        <taxon>Dreissenoidea</taxon>
        <taxon>Dreissenidae</taxon>
        <taxon>Dreissena</taxon>
    </lineage>
</organism>
<evidence type="ECO:0000313" key="3">
    <source>
        <dbReference type="Proteomes" id="UP000828390"/>
    </source>
</evidence>
<sequence length="79" mass="8539">MGTISVTRIGDNTSTRKPGKIEPGKPQPGDTADGLCVASNISNVKNESIVINSDSDGTPPKTVKKRRINQYFSNNKKHQ</sequence>
<feature type="compositionally biased region" description="Polar residues" evidence="1">
    <location>
        <begin position="70"/>
        <end position="79"/>
    </location>
</feature>
<feature type="region of interest" description="Disordered" evidence="1">
    <location>
        <begin position="1"/>
        <end position="35"/>
    </location>
</feature>